<protein>
    <submittedName>
        <fullName evidence="3">Glycosyltransferase family 4 protein</fullName>
    </submittedName>
</protein>
<evidence type="ECO:0000313" key="3">
    <source>
        <dbReference type="EMBL" id="UPL21890.1"/>
    </source>
</evidence>
<sequence length="374" mass="41850">MKILYLITRGDEIGGAGIHVLDLAEQMQRRKHDVLVLAGGKDGELFDRARQRGIPIQNLGELVHPIQIRSDYRCIRQLRQILKQVKPDLVHLHSSKAGAIGRVAALLAGVPSVFTAHGWAFTEGVSKKKRMLYLSIEYSLAFFAKKIITVSQYDKDLALHYRFPRHKLQVIHNGVVDQNSRLPARSASLEAGRPVRLLMVARFSQQKDHSTLLKALHLISSLNWRLDLLGTGETLGQIQDLSQRLKLSDKVYFHGASDKVNQYLVEADVFVLSTNWEGLPLSILEAMSAGLPIVATDVGGVAECVKNQHNGYLVPRQNPQALAEHLTTLIEQDNIRQCLGEAARQDFLTHFTVDAMVDKTEKLYQECLTRSKSS</sequence>
<dbReference type="RefSeq" id="WP_247966371.1">
    <property type="nucleotide sequence ID" value="NZ_CP095873.1"/>
</dbReference>
<dbReference type="Proteomes" id="UP000830925">
    <property type="component" value="Chromosome"/>
</dbReference>
<dbReference type="EMBL" id="CP095873">
    <property type="protein sequence ID" value="UPL21890.1"/>
    <property type="molecule type" value="Genomic_DNA"/>
</dbReference>
<dbReference type="AlphaFoldDB" id="A0AAE9KQ81"/>
<dbReference type="Gene3D" id="3.40.50.2000">
    <property type="entry name" value="Glycogen Phosphorylase B"/>
    <property type="match status" value="2"/>
</dbReference>
<reference evidence="3" key="1">
    <citation type="submission" date="2022-04" db="EMBL/GenBank/DDBJ databases">
        <title>Genomic mining of Alcaligenes faecalis D334 producing ectoin and derivatives.</title>
        <authorList>
            <person name="Doan V.T."/>
            <person name="Quach N.T."/>
            <person name="Vu T.-H.-N."/>
            <person name="Phi Q.-T."/>
        </authorList>
    </citation>
    <scope>NUCLEOTIDE SEQUENCE</scope>
    <source>
        <strain evidence="3">D334</strain>
    </source>
</reference>
<evidence type="ECO:0000259" key="2">
    <source>
        <dbReference type="Pfam" id="PF13439"/>
    </source>
</evidence>
<evidence type="ECO:0000313" key="4">
    <source>
        <dbReference type="Proteomes" id="UP000830925"/>
    </source>
</evidence>
<feature type="domain" description="Glycosyltransferase subfamily 4-like N-terminal" evidence="2">
    <location>
        <begin position="13"/>
        <end position="175"/>
    </location>
</feature>
<dbReference type="GO" id="GO:0016757">
    <property type="term" value="F:glycosyltransferase activity"/>
    <property type="evidence" value="ECO:0007669"/>
    <property type="project" value="InterPro"/>
</dbReference>
<dbReference type="Pfam" id="PF13439">
    <property type="entry name" value="Glyco_transf_4"/>
    <property type="match status" value="1"/>
</dbReference>
<name>A0AAE9KQ81_ALCFA</name>
<gene>
    <name evidence="3" type="ORF">MXF72_02080</name>
</gene>
<dbReference type="SUPFAM" id="SSF53756">
    <property type="entry name" value="UDP-Glycosyltransferase/glycogen phosphorylase"/>
    <property type="match status" value="1"/>
</dbReference>
<evidence type="ECO:0000259" key="1">
    <source>
        <dbReference type="Pfam" id="PF00534"/>
    </source>
</evidence>
<dbReference type="CDD" id="cd03808">
    <property type="entry name" value="GT4_CapM-like"/>
    <property type="match status" value="1"/>
</dbReference>
<organism evidence="3 4">
    <name type="scientific">Alcaligenes faecalis</name>
    <dbReference type="NCBI Taxonomy" id="511"/>
    <lineage>
        <taxon>Bacteria</taxon>
        <taxon>Pseudomonadati</taxon>
        <taxon>Pseudomonadota</taxon>
        <taxon>Betaproteobacteria</taxon>
        <taxon>Burkholderiales</taxon>
        <taxon>Alcaligenaceae</taxon>
        <taxon>Alcaligenes</taxon>
    </lineage>
</organism>
<feature type="domain" description="Glycosyl transferase family 1" evidence="1">
    <location>
        <begin position="188"/>
        <end position="345"/>
    </location>
</feature>
<dbReference type="InterPro" id="IPR028098">
    <property type="entry name" value="Glyco_trans_4-like_N"/>
</dbReference>
<dbReference type="PANTHER" id="PTHR12526">
    <property type="entry name" value="GLYCOSYLTRANSFERASE"/>
    <property type="match status" value="1"/>
</dbReference>
<accession>A0AAE9KQ81</accession>
<dbReference type="PANTHER" id="PTHR12526:SF630">
    <property type="entry name" value="GLYCOSYLTRANSFERASE"/>
    <property type="match status" value="1"/>
</dbReference>
<proteinExistence type="predicted"/>
<dbReference type="InterPro" id="IPR001296">
    <property type="entry name" value="Glyco_trans_1"/>
</dbReference>
<dbReference type="Pfam" id="PF00534">
    <property type="entry name" value="Glycos_transf_1"/>
    <property type="match status" value="1"/>
</dbReference>